<dbReference type="Pfam" id="PF00675">
    <property type="entry name" value="Peptidase_M16"/>
    <property type="match status" value="1"/>
</dbReference>
<keyword evidence="2" id="KW-0645">Protease</keyword>
<dbReference type="InterPro" id="IPR011765">
    <property type="entry name" value="Pept_M16_N"/>
</dbReference>
<keyword evidence="4" id="KW-0378">Hydrolase</keyword>
<proteinExistence type="inferred from homology"/>
<feature type="domain" description="Peptidase M16 middle/third" evidence="10">
    <location>
        <begin position="934"/>
        <end position="1104"/>
    </location>
</feature>
<keyword evidence="6" id="KW-0482">Metalloprotease</keyword>
<dbReference type="Pfam" id="PF22456">
    <property type="entry name" value="PqqF-like_C_4"/>
    <property type="match status" value="1"/>
</dbReference>
<dbReference type="InterPro" id="IPR050626">
    <property type="entry name" value="Peptidase_M16"/>
</dbReference>
<feature type="domain" description="Coenzyme PQQ synthesis protein F-like C-terminal lobe" evidence="11">
    <location>
        <begin position="1213"/>
        <end position="1289"/>
    </location>
</feature>
<feature type="compositionally biased region" description="Basic and acidic residues" evidence="7">
    <location>
        <begin position="911"/>
        <end position="921"/>
    </location>
</feature>
<dbReference type="Gene3D" id="3.30.830.10">
    <property type="entry name" value="Metalloenzyme, LuxS/M16 peptidase-like"/>
    <property type="match status" value="4"/>
</dbReference>
<feature type="region of interest" description="Disordered" evidence="7">
    <location>
        <begin position="2090"/>
        <end position="2123"/>
    </location>
</feature>
<dbReference type="GO" id="GO:0046872">
    <property type="term" value="F:metal ion binding"/>
    <property type="evidence" value="ECO:0007669"/>
    <property type="project" value="UniProtKB-KW"/>
</dbReference>
<feature type="region of interest" description="Disordered" evidence="7">
    <location>
        <begin position="180"/>
        <end position="210"/>
    </location>
</feature>
<feature type="compositionally biased region" description="Polar residues" evidence="7">
    <location>
        <begin position="586"/>
        <end position="597"/>
    </location>
</feature>
<comment type="similarity">
    <text evidence="1">Belongs to the peptidase M16 family.</text>
</comment>
<accession>A0A0F7UYH6</accession>
<dbReference type="PANTHER" id="PTHR43690:SF18">
    <property type="entry name" value="INSULIN-DEGRADING ENZYME-RELATED"/>
    <property type="match status" value="1"/>
</dbReference>
<keyword evidence="3" id="KW-0479">Metal-binding</keyword>
<feature type="region of interest" description="Disordered" evidence="7">
    <location>
        <begin position="113"/>
        <end position="160"/>
    </location>
</feature>
<evidence type="ECO:0000256" key="5">
    <source>
        <dbReference type="ARBA" id="ARBA00022833"/>
    </source>
</evidence>
<feature type="region of interest" description="Disordered" evidence="7">
    <location>
        <begin position="909"/>
        <end position="943"/>
    </location>
</feature>
<feature type="compositionally biased region" description="Polar residues" evidence="7">
    <location>
        <begin position="140"/>
        <end position="153"/>
    </location>
</feature>
<feature type="region of interest" description="Disordered" evidence="7">
    <location>
        <begin position="491"/>
        <end position="548"/>
    </location>
</feature>
<keyword evidence="5" id="KW-0862">Zinc</keyword>
<feature type="region of interest" description="Disordered" evidence="7">
    <location>
        <begin position="1363"/>
        <end position="1485"/>
    </location>
</feature>
<evidence type="ECO:0000259" key="9">
    <source>
        <dbReference type="Pfam" id="PF00675"/>
    </source>
</evidence>
<feature type="region of interest" description="Disordered" evidence="7">
    <location>
        <begin position="1721"/>
        <end position="1812"/>
    </location>
</feature>
<evidence type="ECO:0000256" key="7">
    <source>
        <dbReference type="SAM" id="MobiDB-lite"/>
    </source>
</evidence>
<feature type="compositionally biased region" description="Low complexity" evidence="7">
    <location>
        <begin position="113"/>
        <end position="132"/>
    </location>
</feature>
<evidence type="ECO:0000256" key="4">
    <source>
        <dbReference type="ARBA" id="ARBA00022801"/>
    </source>
</evidence>
<evidence type="ECO:0000256" key="1">
    <source>
        <dbReference type="ARBA" id="ARBA00007261"/>
    </source>
</evidence>
<dbReference type="SUPFAM" id="SSF63411">
    <property type="entry name" value="LuxS/MPP-like metallohydrolase"/>
    <property type="match status" value="4"/>
</dbReference>
<feature type="signal peptide" evidence="8">
    <location>
        <begin position="1"/>
        <end position="27"/>
    </location>
</feature>
<feature type="region of interest" description="Disordered" evidence="7">
    <location>
        <begin position="580"/>
        <end position="602"/>
    </location>
</feature>
<dbReference type="GO" id="GO:0008237">
    <property type="term" value="F:metallopeptidase activity"/>
    <property type="evidence" value="ECO:0007669"/>
    <property type="project" value="UniProtKB-KW"/>
</dbReference>
<feature type="compositionally biased region" description="Low complexity" evidence="7">
    <location>
        <begin position="58"/>
        <end position="69"/>
    </location>
</feature>
<dbReference type="GO" id="GO:0006508">
    <property type="term" value="P:proteolysis"/>
    <property type="evidence" value="ECO:0007669"/>
    <property type="project" value="UniProtKB-KW"/>
</dbReference>
<feature type="chain" id="PRO_5002523768" evidence="8">
    <location>
        <begin position="28"/>
        <end position="2436"/>
    </location>
</feature>
<name>A0A0F7UYH6_TOXGV</name>
<dbReference type="InterPro" id="IPR054734">
    <property type="entry name" value="PqqF-like_C_4"/>
</dbReference>
<dbReference type="PANTHER" id="PTHR43690">
    <property type="entry name" value="NARDILYSIN"/>
    <property type="match status" value="1"/>
</dbReference>
<protein>
    <submittedName>
        <fullName evidence="12">Peptidase M16 domain containing protein</fullName>
    </submittedName>
</protein>
<dbReference type="Pfam" id="PF16187">
    <property type="entry name" value="Peptidase_M16_M"/>
    <property type="match status" value="1"/>
</dbReference>
<dbReference type="EMBL" id="LN714496">
    <property type="protein sequence ID" value="CEL73613.1"/>
    <property type="molecule type" value="Genomic_DNA"/>
</dbReference>
<evidence type="ECO:0000259" key="10">
    <source>
        <dbReference type="Pfam" id="PF16187"/>
    </source>
</evidence>
<feature type="compositionally biased region" description="Low complexity" evidence="7">
    <location>
        <begin position="1392"/>
        <end position="1404"/>
    </location>
</feature>
<evidence type="ECO:0000259" key="11">
    <source>
        <dbReference type="Pfam" id="PF22456"/>
    </source>
</evidence>
<evidence type="ECO:0000256" key="8">
    <source>
        <dbReference type="SAM" id="SignalP"/>
    </source>
</evidence>
<feature type="compositionally biased region" description="Polar residues" evidence="7">
    <location>
        <begin position="1431"/>
        <end position="1452"/>
    </location>
</feature>
<reference evidence="12" key="1">
    <citation type="journal article" date="2015" name="PLoS ONE">
        <title>Comprehensive Evaluation of Toxoplasma gondii VEG and Neospora caninum LIV Genomes with Tachyzoite Stage Transcriptome and Proteome Defines Novel Transcript Features.</title>
        <authorList>
            <person name="Ramaprasad A."/>
            <person name="Mourier T."/>
            <person name="Naeem R."/>
            <person name="Malas T.B."/>
            <person name="Moussa E."/>
            <person name="Panigrahi A."/>
            <person name="Vermont S.J."/>
            <person name="Otto T.D."/>
            <person name="Wastling J."/>
            <person name="Pain A."/>
        </authorList>
    </citation>
    <scope>NUCLEOTIDE SEQUENCE</scope>
    <source>
        <strain evidence="12">VEG</strain>
    </source>
</reference>
<evidence type="ECO:0000256" key="3">
    <source>
        <dbReference type="ARBA" id="ARBA00022723"/>
    </source>
</evidence>
<dbReference type="InterPro" id="IPR032632">
    <property type="entry name" value="Peptidase_M16_M"/>
</dbReference>
<feature type="domain" description="Peptidase M16 N-terminal" evidence="9">
    <location>
        <begin position="230"/>
        <end position="355"/>
    </location>
</feature>
<feature type="region of interest" description="Disordered" evidence="7">
    <location>
        <begin position="58"/>
        <end position="81"/>
    </location>
</feature>
<feature type="region of interest" description="Disordered" evidence="7">
    <location>
        <begin position="1532"/>
        <end position="1590"/>
    </location>
</feature>
<feature type="compositionally biased region" description="Pro residues" evidence="7">
    <location>
        <begin position="1722"/>
        <end position="1732"/>
    </location>
</feature>
<organism evidence="12">
    <name type="scientific">Toxoplasma gondii (strain ATCC 50861 / VEG)</name>
    <dbReference type="NCBI Taxonomy" id="432359"/>
    <lineage>
        <taxon>Eukaryota</taxon>
        <taxon>Sar</taxon>
        <taxon>Alveolata</taxon>
        <taxon>Apicomplexa</taxon>
        <taxon>Conoidasida</taxon>
        <taxon>Coccidia</taxon>
        <taxon>Eucoccidiorida</taxon>
        <taxon>Eimeriorina</taxon>
        <taxon>Sarcocystidae</taxon>
        <taxon>Toxoplasma</taxon>
    </lineage>
</organism>
<evidence type="ECO:0000256" key="2">
    <source>
        <dbReference type="ARBA" id="ARBA00022670"/>
    </source>
</evidence>
<sequence>MRRPCLFRSTFLLLLALLPLFSLLSESISPSSRSLPSHQTRALHADLDAARKPASFLSRSEPALSLSSSRETEEDPGRAANASARLPELEAALQEELQAAAVREIASGFSASSTRTLSSSVSSPSHAASVAEAETRPDSSSDPVNDGDSTSGGETPDPLPTLAEVRAALASTVAQSRTFPRRLAAKNGEQVEDGDEELAERKRVRKPPRDTSAYSVFSVPALKLEGVAIADQEEAVGSFAVSVGCGFFHDPPAIPGVAHQLEHLIFLGAEGEEAATSWDEFVSQRGGTHNAHTTAELTTFFVAAPTDTLPELLDRFLLHLFHPLLAAEQFASEVMAVQFEHEKNQPDVARVLLELAMAVTPSLASPASSATQDEVPTSFYRPEVARKFGTGDFDTLCKTPLEQGLDVLKALREFHGKCYKPENMTIAVRMGRRSVPIIVEGAVDASGQSLRIPAEVEAAAEREAEKRSVYTPKEIGEMVVRILSKYVQANSPETEAHADKTKTPHNKGNSFSASSSSDLTPQRTPSDASSSASPSVSSAPASSQAKRRNEVLKTVRLHAGERQKEESQVASFLEAAVGEDAYRSRPNATAEDSSPTDGESDASGKLYRVFRQHGWGKRLLVVWERRTNWTVRGYDEVFQPTALLEYLLEYPGEAALLNRLKAQGLIADAEYVDYTTSQKAFVGLLFELTDEGEEKFEDVVSATLAYAEQLRTSVTETYILDFFDEFARVSNRSWTYKDPEDAVSAVIAAAEKLAVLPQRPDMVIAGGEFVSLPGDRTLLVDVLKEELESFGRARASAFVVLPEDTARGSAEVVHAFRPYGVQFSVSALPSLAQAEKVGERISRTDAAEKMELLHAELASEDLISHSMLESSAFPLPPVLACNVAATVALTPRRVPEICQSLSPVQFPIKGGRSDSELRESSELPLGPRSESLEDAEVEEERKKLEASGPPCVLVTEESFSVFWKNAEPFNKPIVRGYFKLRVSAEDATAQNTLYGKIFATLAGERARTALASFQGCGVDLLMSFTNGALVLEIQAFSELFAPVLERLIEVLKESQDTVKQSDFNKIFNTLKVQLSDFSTVTPFELALDVALSVVRRNRFSQLDLRSAVTDASSQFEDFKAFLEKVLTKNALDVFIMGDIDYEEARKLAEDFRAALSKQPLPFSESAGSEILNLADDIEIRFSNPIPEDATNAYVSLYVTHPPPDMMEMVVYSLIGEVISSPFFDTIRTHWMDGYVAAAAVREVPPAMTLATIVQGSQRKPDELERHVCAFLAEMEENIGSSMTTEAFLERLRWLSSSKFHRSATSFSDYFGEVTSQIASRNFCFIREQLARLATEKFLSCPAILKSYMNSLVDRANRKRITVKIEGNSSSSETASHQREIRAPSSTLPNRCGLPGLSPSASPSAEVRQAPSLSTQTSALRPRPLSEKRETTQSSEPEAPETSSQDGQRSVKANSPKPLNAARSVGTAGKVEGKSRKVASRVDTPGNERRTYASLFGTQNVLRSSRIQSDFSSPIFSLGDDADALSLIQVEARVSTSNSEPKAVLGARRGDGQSPTVASPSGAAPKRPAPPAGPRDKSGEASETTGTEGMEVTEIASDVEGQAEEGDVPIEFLPLARQITPHILERCAADQNAADAKRIVVDNFFTDPVEARRSILENLEAKLSSTSSLFSLSPSSHPSPPLWLAYSRSESCSIRTSTISRAEEVCGAWRESAPEAVLIVSPEQPPAGMPSLPPTLGDAEPPAAAVPLSPSGAETGVPLVPESPGSPAAAGRQAAMKAPTESEASAATEGDHPRVGTSAEARTRQLPTAEQQTLEQRKALLEARLRRLEMQTIAQRAQLLKQRLDAMKQYGTRPTTIFNTWLGPHKRGFLQSVGGGTGASSGAFPVSAVSGRSSTATRTQAASDLHGSRRLPSALHQAADPLAFKRTLETLKWREQGLLQRQAELRTQLRKVNAFGSTAGDSTAPSLGLAEDKNLRLVENVTVASGASLGSRDQTAIAHQTDVLPPPRASIPTVPTLTPAPSPVAFAALPQIHQQLPGVDVGAEIPRPVTPVSTDISASASAFVPGSVQASLSESPAASVKGAGAPPLPLAHQSFASLPPAPELPQEPRVQEANVGSPSPPTVVPGVPTVGATAPTVGEGATTLGAGAPAVASPAPTVGAAPQAVTYTAPTMGAGAPAVASPAPTVGTAPPAVTYTAPTMGAGAPAVASLAPTVGAAPPAVTYTAPTMGAGAPAVASLAPTVGAAPQAVTYTAPTMGAGAPAVASPAPTVGTAPPAVTYTAPTMGAGAPAVASLAPTVGAAPPAVTYTAPTMGAGAPAVASLAPTVGAAPPVVTYTAPTMGAGAPAAVASLAPTVGAAPPAVTYTAPTMGAGAPAAVASLARGPSFDFQAGVVSRAVGGASQPQAEQAASYVSDPASVARVTSASILPHAGVPVVHA</sequence>
<gene>
    <name evidence="12" type="ORF">BN1205_042990</name>
</gene>
<evidence type="ECO:0000256" key="6">
    <source>
        <dbReference type="ARBA" id="ARBA00023049"/>
    </source>
</evidence>
<feature type="compositionally biased region" description="Low complexity" evidence="7">
    <location>
        <begin position="525"/>
        <end position="543"/>
    </location>
</feature>
<evidence type="ECO:0000313" key="12">
    <source>
        <dbReference type="EMBL" id="CEL73613.1"/>
    </source>
</evidence>
<dbReference type="InterPro" id="IPR011249">
    <property type="entry name" value="Metalloenz_LuxS/M16"/>
</dbReference>
<keyword evidence="8" id="KW-0732">Signal</keyword>